<feature type="domain" description="RDD" evidence="7">
    <location>
        <begin position="23"/>
        <end position="159"/>
    </location>
</feature>
<evidence type="ECO:0000313" key="9">
    <source>
        <dbReference type="Proteomes" id="UP001160550"/>
    </source>
</evidence>
<evidence type="ECO:0000256" key="3">
    <source>
        <dbReference type="ARBA" id="ARBA00022692"/>
    </source>
</evidence>
<proteinExistence type="predicted"/>
<feature type="transmembrane region" description="Helical" evidence="6">
    <location>
        <begin position="65"/>
        <end position="85"/>
    </location>
</feature>
<keyword evidence="5 6" id="KW-0472">Membrane</keyword>
<dbReference type="PANTHER" id="PTHR36115:SF6">
    <property type="entry name" value="PROLINE-RICH ANTIGEN HOMOLOG"/>
    <property type="match status" value="1"/>
</dbReference>
<keyword evidence="3 6" id="KW-0812">Transmembrane</keyword>
<reference evidence="8" key="1">
    <citation type="journal article" date="2007" name="Int. J. Syst. Evol. Microbiol.">
        <title>Luteimonas composti sp. nov., a moderately thermophilic bacterium isolated from food waste.</title>
        <authorList>
            <person name="Young C.C."/>
            <person name="Kampfer P."/>
            <person name="Chen W.M."/>
            <person name="Yen W.S."/>
            <person name="Arun A.B."/>
            <person name="Lai W.A."/>
            <person name="Shen F.T."/>
            <person name="Rekha P.D."/>
            <person name="Lin K.Y."/>
            <person name="Chou J.H."/>
        </authorList>
    </citation>
    <scope>NUCLEOTIDE SEQUENCE</scope>
    <source>
        <strain evidence="8">CC-YY355</strain>
    </source>
</reference>
<dbReference type="PANTHER" id="PTHR36115">
    <property type="entry name" value="PROLINE-RICH ANTIGEN HOMOLOG-RELATED"/>
    <property type="match status" value="1"/>
</dbReference>
<accession>A0ABT6MQX9</accession>
<comment type="caution">
    <text evidence="8">The sequence shown here is derived from an EMBL/GenBank/DDBJ whole genome shotgun (WGS) entry which is preliminary data.</text>
</comment>
<evidence type="ECO:0000256" key="2">
    <source>
        <dbReference type="ARBA" id="ARBA00022475"/>
    </source>
</evidence>
<dbReference type="InterPro" id="IPR051791">
    <property type="entry name" value="Pra-immunoreactive"/>
</dbReference>
<feature type="transmembrane region" description="Helical" evidence="6">
    <location>
        <begin position="29"/>
        <end position="53"/>
    </location>
</feature>
<reference evidence="8" key="2">
    <citation type="submission" date="2023-04" db="EMBL/GenBank/DDBJ databases">
        <authorList>
            <person name="Sun J.-Q."/>
        </authorList>
    </citation>
    <scope>NUCLEOTIDE SEQUENCE</scope>
    <source>
        <strain evidence="8">CC-YY355</strain>
    </source>
</reference>
<evidence type="ECO:0000313" key="8">
    <source>
        <dbReference type="EMBL" id="MDH7452488.1"/>
    </source>
</evidence>
<evidence type="ECO:0000259" key="7">
    <source>
        <dbReference type="Pfam" id="PF06271"/>
    </source>
</evidence>
<gene>
    <name evidence="8" type="ORF">QF205_05230</name>
</gene>
<feature type="transmembrane region" description="Helical" evidence="6">
    <location>
        <begin position="126"/>
        <end position="146"/>
    </location>
</feature>
<sequence length="166" mass="17501">MEQHNPYGSPEAAVADLAHGNLAGRGERLGAAIIDTIILLVVMVPLMLVGGYWQMAMAAGGEVPFGAALLWAAIGFAVFAAVQWYPLDAGGQTWGKRLLGIRIVDMTGAKPPVGRLLLVRYLPVHAVGNVPVVGMVLGLVNVLLIFRGDRRCGHDLVAGTQVVRNG</sequence>
<keyword evidence="2" id="KW-1003">Cell membrane</keyword>
<organism evidence="8 9">
    <name type="scientific">Luteimonas composti</name>
    <dbReference type="NCBI Taxonomy" id="398257"/>
    <lineage>
        <taxon>Bacteria</taxon>
        <taxon>Pseudomonadati</taxon>
        <taxon>Pseudomonadota</taxon>
        <taxon>Gammaproteobacteria</taxon>
        <taxon>Lysobacterales</taxon>
        <taxon>Lysobacteraceae</taxon>
        <taxon>Luteimonas</taxon>
    </lineage>
</organism>
<protein>
    <submittedName>
        <fullName evidence="8">RDD family protein</fullName>
    </submittedName>
</protein>
<dbReference type="RefSeq" id="WP_280941696.1">
    <property type="nucleotide sequence ID" value="NZ_JARYGX010000013.1"/>
</dbReference>
<evidence type="ECO:0000256" key="4">
    <source>
        <dbReference type="ARBA" id="ARBA00022989"/>
    </source>
</evidence>
<dbReference type="Proteomes" id="UP001160550">
    <property type="component" value="Unassembled WGS sequence"/>
</dbReference>
<keyword evidence="9" id="KW-1185">Reference proteome</keyword>
<evidence type="ECO:0000256" key="6">
    <source>
        <dbReference type="SAM" id="Phobius"/>
    </source>
</evidence>
<dbReference type="InterPro" id="IPR010432">
    <property type="entry name" value="RDD"/>
</dbReference>
<keyword evidence="4 6" id="KW-1133">Transmembrane helix</keyword>
<dbReference type="EMBL" id="JARYGX010000013">
    <property type="protein sequence ID" value="MDH7452488.1"/>
    <property type="molecule type" value="Genomic_DNA"/>
</dbReference>
<dbReference type="Pfam" id="PF06271">
    <property type="entry name" value="RDD"/>
    <property type="match status" value="1"/>
</dbReference>
<evidence type="ECO:0000256" key="1">
    <source>
        <dbReference type="ARBA" id="ARBA00004651"/>
    </source>
</evidence>
<name>A0ABT6MQX9_9GAMM</name>
<evidence type="ECO:0000256" key="5">
    <source>
        <dbReference type="ARBA" id="ARBA00023136"/>
    </source>
</evidence>
<comment type="subcellular location">
    <subcellularLocation>
        <location evidence="1">Cell membrane</location>
        <topology evidence="1">Multi-pass membrane protein</topology>
    </subcellularLocation>
</comment>